<dbReference type="AlphaFoldDB" id="A0A026X168"/>
<sequence length="66" mass="7727">MQQAWINPRLISMPKRGEFLTRSCYFCDFRLRSPGDAVRDLSEHQTTVPGFSQRRYSPEENAFTIS</sequence>
<accession>A0A026X168</accession>
<name>A0A026X168_OOCBI</name>
<reference evidence="1 2" key="1">
    <citation type="journal article" date="2014" name="Curr. Biol.">
        <title>The genome of the clonal raider ant Cerapachys biroi.</title>
        <authorList>
            <person name="Oxley P.R."/>
            <person name="Ji L."/>
            <person name="Fetter-Pruneda I."/>
            <person name="McKenzie S.K."/>
            <person name="Li C."/>
            <person name="Hu H."/>
            <person name="Zhang G."/>
            <person name="Kronauer D.J."/>
        </authorList>
    </citation>
    <scope>NUCLEOTIDE SEQUENCE [LARGE SCALE GENOMIC DNA]</scope>
</reference>
<gene>
    <name evidence="1" type="ORF">X777_08311</name>
</gene>
<dbReference type="EMBL" id="KK107063">
    <property type="protein sequence ID" value="EZA61099.1"/>
    <property type="molecule type" value="Genomic_DNA"/>
</dbReference>
<evidence type="ECO:0000313" key="1">
    <source>
        <dbReference type="EMBL" id="EZA61099.1"/>
    </source>
</evidence>
<keyword evidence="2" id="KW-1185">Reference proteome</keyword>
<organism evidence="1 2">
    <name type="scientific">Ooceraea biroi</name>
    <name type="common">Clonal raider ant</name>
    <name type="synonym">Cerapachys biroi</name>
    <dbReference type="NCBI Taxonomy" id="2015173"/>
    <lineage>
        <taxon>Eukaryota</taxon>
        <taxon>Metazoa</taxon>
        <taxon>Ecdysozoa</taxon>
        <taxon>Arthropoda</taxon>
        <taxon>Hexapoda</taxon>
        <taxon>Insecta</taxon>
        <taxon>Pterygota</taxon>
        <taxon>Neoptera</taxon>
        <taxon>Endopterygota</taxon>
        <taxon>Hymenoptera</taxon>
        <taxon>Apocrita</taxon>
        <taxon>Aculeata</taxon>
        <taxon>Formicoidea</taxon>
        <taxon>Formicidae</taxon>
        <taxon>Dorylinae</taxon>
        <taxon>Ooceraea</taxon>
    </lineage>
</organism>
<proteinExistence type="predicted"/>
<evidence type="ECO:0000313" key="2">
    <source>
        <dbReference type="Proteomes" id="UP000053097"/>
    </source>
</evidence>
<dbReference type="Proteomes" id="UP000053097">
    <property type="component" value="Unassembled WGS sequence"/>
</dbReference>
<protein>
    <submittedName>
        <fullName evidence="1">Uncharacterized protein</fullName>
    </submittedName>
</protein>